<evidence type="ECO:0000313" key="1">
    <source>
        <dbReference type="EMBL" id="MBB2997095.1"/>
    </source>
</evidence>
<keyword evidence="2" id="KW-1185">Reference proteome</keyword>
<dbReference type="EMBL" id="JACHVS010000002">
    <property type="protein sequence ID" value="MBB2997095.1"/>
    <property type="molecule type" value="Genomic_DNA"/>
</dbReference>
<evidence type="ECO:0000313" key="2">
    <source>
        <dbReference type="Proteomes" id="UP000523000"/>
    </source>
</evidence>
<comment type="caution">
    <text evidence="1">The sequence shown here is derived from an EMBL/GenBank/DDBJ whole genome shotgun (WGS) entry which is preliminary data.</text>
</comment>
<dbReference type="RefSeq" id="WP_221184684.1">
    <property type="nucleotide sequence ID" value="NZ_BAABGK010000108.1"/>
</dbReference>
<reference evidence="1 2" key="1">
    <citation type="submission" date="2020-08" db="EMBL/GenBank/DDBJ databases">
        <title>Sequencing the genomes of 1000 actinobacteria strains.</title>
        <authorList>
            <person name="Klenk H.-P."/>
        </authorList>
    </citation>
    <scope>NUCLEOTIDE SEQUENCE [LARGE SCALE GENOMIC DNA]</scope>
    <source>
        <strain evidence="1 2">DSM 22826</strain>
    </source>
</reference>
<name>A0A839QR05_9MICC</name>
<dbReference type="AlphaFoldDB" id="A0A839QR05"/>
<dbReference type="InterPro" id="IPR018721">
    <property type="entry name" value="DUF2252"/>
</dbReference>
<dbReference type="PANTHER" id="PTHR39441">
    <property type="entry name" value="DUF2252 DOMAIN-CONTAINING PROTEIN"/>
    <property type="match status" value="1"/>
</dbReference>
<protein>
    <submittedName>
        <fullName evidence="1">Uncharacterized protein (DUF2252 family)</fullName>
    </submittedName>
</protein>
<organism evidence="1 2">
    <name type="scientific">Paeniglutamicibacter cryotolerans</name>
    <dbReference type="NCBI Taxonomy" id="670079"/>
    <lineage>
        <taxon>Bacteria</taxon>
        <taxon>Bacillati</taxon>
        <taxon>Actinomycetota</taxon>
        <taxon>Actinomycetes</taxon>
        <taxon>Micrococcales</taxon>
        <taxon>Micrococcaceae</taxon>
        <taxon>Paeniglutamicibacter</taxon>
    </lineage>
</organism>
<sequence length="430" mass="47636">MLLEGQAVLRVPELVPIRYGRMMASPFTFFRGAALLMASDLSTTPNSGIMTQLCGDAHLSNFGVFGTAERKLVFDINDFDETLPGPWEWDVKRLAASFEVGTRNAGFTAQQRHETTLAVAEGYRKQMRGAAKARVLDAWYDRLDADRILSWVRAETEAKRAGKRQVKKAQAIMAKARTKDSVAVFAKLVREVDGELRIQADPPLVEPLEDLIGDVAARSRLEDSMRMLLQEYATTLAFENHPVKEFSFVHMARKVVGVGSVGTRAWILLLRGRDDGDPLVLQAKEAQESVLERYLGPSLYPSHGQRVVEGQRLLQASGDIFLGWQSVEGIDGVARDFYIRQLHDWKGSVDVDDIRPRGAKFYASMCGQALARAHARAGDRMAIAAYLGKGSRFDEAIATFSSAYAEQNERDYEAFVSAVTSGRIQAVTGI</sequence>
<gene>
    <name evidence="1" type="ORF">E9229_003342</name>
</gene>
<dbReference type="Proteomes" id="UP000523000">
    <property type="component" value="Unassembled WGS sequence"/>
</dbReference>
<dbReference type="Pfam" id="PF10009">
    <property type="entry name" value="DUF2252"/>
    <property type="match status" value="1"/>
</dbReference>
<dbReference type="PANTHER" id="PTHR39441:SF1">
    <property type="entry name" value="DUF2252 DOMAIN-CONTAINING PROTEIN"/>
    <property type="match status" value="1"/>
</dbReference>
<proteinExistence type="predicted"/>
<accession>A0A839QR05</accession>